<feature type="binding site" evidence="15">
    <location>
        <begin position="35"/>
        <end position="42"/>
    </location>
    <ligand>
        <name>ATP</name>
        <dbReference type="ChEBI" id="CHEBI:30616"/>
    </ligand>
</feature>
<keyword evidence="6 15" id="KW-0347">Helicase</keyword>
<evidence type="ECO:0000256" key="6">
    <source>
        <dbReference type="ARBA" id="ARBA00022806"/>
    </source>
</evidence>
<dbReference type="InterPro" id="IPR000212">
    <property type="entry name" value="DNA_helicase_UvrD/REP"/>
</dbReference>
<keyword evidence="10" id="KW-0234">DNA repair</keyword>
<keyword evidence="3 15" id="KW-0547">Nucleotide-binding</keyword>
<dbReference type="OrthoDB" id="5240387at2"/>
<proteinExistence type="inferred from homology"/>
<dbReference type="Gene3D" id="3.90.320.10">
    <property type="match status" value="1"/>
</dbReference>
<evidence type="ECO:0000256" key="15">
    <source>
        <dbReference type="PROSITE-ProRule" id="PRU00560"/>
    </source>
</evidence>
<dbReference type="EC" id="5.6.2.4" evidence="13"/>
<keyword evidence="7" id="KW-0269">Exonuclease</keyword>
<evidence type="ECO:0000256" key="16">
    <source>
        <dbReference type="SAM" id="MobiDB-lite"/>
    </source>
</evidence>
<dbReference type="Gene3D" id="3.40.50.300">
    <property type="entry name" value="P-loop containing nucleotide triphosphate hydrolases"/>
    <property type="match status" value="3"/>
</dbReference>
<comment type="catalytic activity">
    <reaction evidence="12">
        <text>Couples ATP hydrolysis with the unwinding of duplex DNA by translocating in the 3'-5' direction.</text>
        <dbReference type="EC" id="5.6.2.4"/>
    </reaction>
</comment>
<dbReference type="RefSeq" id="WP_114931341.1">
    <property type="nucleotide sequence ID" value="NZ_CP031229.1"/>
</dbReference>
<keyword evidence="5 15" id="KW-0378">Hydrolase</keyword>
<reference evidence="19 20" key="1">
    <citation type="submission" date="2018-07" db="EMBL/GenBank/DDBJ databases">
        <title>Complete genome sequencing of Ornithinimicrobium sp. AMA3305.</title>
        <authorList>
            <person name="Bae J.-W."/>
        </authorList>
    </citation>
    <scope>NUCLEOTIDE SEQUENCE [LARGE SCALE GENOMIC DNA]</scope>
    <source>
        <strain evidence="19 20">AMA3305</strain>
    </source>
</reference>
<evidence type="ECO:0000256" key="5">
    <source>
        <dbReference type="ARBA" id="ARBA00022801"/>
    </source>
</evidence>
<keyword evidence="4" id="KW-0227">DNA damage</keyword>
<evidence type="ECO:0000256" key="12">
    <source>
        <dbReference type="ARBA" id="ARBA00034617"/>
    </source>
</evidence>
<dbReference type="GO" id="GO:0043138">
    <property type="term" value="F:3'-5' DNA helicase activity"/>
    <property type="evidence" value="ECO:0007669"/>
    <property type="project" value="UniProtKB-EC"/>
</dbReference>
<feature type="compositionally biased region" description="Polar residues" evidence="16">
    <location>
        <begin position="1019"/>
        <end position="1032"/>
    </location>
</feature>
<feature type="region of interest" description="Disordered" evidence="16">
    <location>
        <begin position="1007"/>
        <end position="1041"/>
    </location>
</feature>
<evidence type="ECO:0000256" key="1">
    <source>
        <dbReference type="ARBA" id="ARBA00009922"/>
    </source>
</evidence>
<dbReference type="KEGG" id="orn:DV701_17435"/>
<evidence type="ECO:0000256" key="8">
    <source>
        <dbReference type="ARBA" id="ARBA00022840"/>
    </source>
</evidence>
<evidence type="ECO:0000256" key="2">
    <source>
        <dbReference type="ARBA" id="ARBA00022722"/>
    </source>
</evidence>
<dbReference type="Pfam" id="PF00580">
    <property type="entry name" value="UvrD-helicase"/>
    <property type="match status" value="1"/>
</dbReference>
<keyword evidence="2" id="KW-0540">Nuclease</keyword>
<dbReference type="SUPFAM" id="SSF52540">
    <property type="entry name" value="P-loop containing nucleoside triphosphate hydrolases"/>
    <property type="match status" value="1"/>
</dbReference>
<evidence type="ECO:0000256" key="3">
    <source>
        <dbReference type="ARBA" id="ARBA00022741"/>
    </source>
</evidence>
<dbReference type="InterPro" id="IPR011604">
    <property type="entry name" value="PDDEXK-like_dom_sf"/>
</dbReference>
<organism evidence="19 20">
    <name type="scientific">Ornithinimicrobium avium</name>
    <dbReference type="NCBI Taxonomy" id="2283195"/>
    <lineage>
        <taxon>Bacteria</taxon>
        <taxon>Bacillati</taxon>
        <taxon>Actinomycetota</taxon>
        <taxon>Actinomycetes</taxon>
        <taxon>Micrococcales</taxon>
        <taxon>Ornithinimicrobiaceae</taxon>
        <taxon>Ornithinimicrobium</taxon>
    </lineage>
</organism>
<dbReference type="InterPro" id="IPR038726">
    <property type="entry name" value="PDDEXK_AddAB-type"/>
</dbReference>
<dbReference type="InterPro" id="IPR014016">
    <property type="entry name" value="UvrD-like_ATP-bd"/>
</dbReference>
<evidence type="ECO:0000256" key="13">
    <source>
        <dbReference type="ARBA" id="ARBA00034808"/>
    </source>
</evidence>
<evidence type="ECO:0000256" key="9">
    <source>
        <dbReference type="ARBA" id="ARBA00023125"/>
    </source>
</evidence>
<dbReference type="PANTHER" id="PTHR11070">
    <property type="entry name" value="UVRD / RECB / PCRA DNA HELICASE FAMILY MEMBER"/>
    <property type="match status" value="1"/>
</dbReference>
<evidence type="ECO:0000256" key="10">
    <source>
        <dbReference type="ARBA" id="ARBA00023204"/>
    </source>
</evidence>
<dbReference type="GO" id="GO:0003677">
    <property type="term" value="F:DNA binding"/>
    <property type="evidence" value="ECO:0007669"/>
    <property type="project" value="UniProtKB-KW"/>
</dbReference>
<feature type="domain" description="UvrD-like helicase C-terminal" evidence="18">
    <location>
        <begin position="344"/>
        <end position="650"/>
    </location>
</feature>
<keyword evidence="8 15" id="KW-0067">ATP-binding</keyword>
<dbReference type="GO" id="GO:0005524">
    <property type="term" value="F:ATP binding"/>
    <property type="evidence" value="ECO:0007669"/>
    <property type="project" value="UniProtKB-UniRule"/>
</dbReference>
<comment type="similarity">
    <text evidence="1">Belongs to the helicase family. UvrD subfamily.</text>
</comment>
<dbReference type="GO" id="GO:0005829">
    <property type="term" value="C:cytosol"/>
    <property type="evidence" value="ECO:0007669"/>
    <property type="project" value="TreeGrafter"/>
</dbReference>
<dbReference type="InterPro" id="IPR014017">
    <property type="entry name" value="DNA_helicase_UvrD-like_C"/>
</dbReference>
<evidence type="ECO:0000256" key="4">
    <source>
        <dbReference type="ARBA" id="ARBA00022763"/>
    </source>
</evidence>
<dbReference type="GO" id="GO:0000725">
    <property type="term" value="P:recombinational repair"/>
    <property type="evidence" value="ECO:0007669"/>
    <property type="project" value="TreeGrafter"/>
</dbReference>
<evidence type="ECO:0000256" key="11">
    <source>
        <dbReference type="ARBA" id="ARBA00023235"/>
    </source>
</evidence>
<evidence type="ECO:0000313" key="19">
    <source>
        <dbReference type="EMBL" id="AXH98209.1"/>
    </source>
</evidence>
<keyword evidence="11" id="KW-0413">Isomerase</keyword>
<feature type="domain" description="UvrD-like helicase ATP-binding" evidence="17">
    <location>
        <begin position="14"/>
        <end position="330"/>
    </location>
</feature>
<dbReference type="GO" id="GO:0004527">
    <property type="term" value="F:exonuclease activity"/>
    <property type="evidence" value="ECO:0007669"/>
    <property type="project" value="UniProtKB-KW"/>
</dbReference>
<evidence type="ECO:0000256" key="14">
    <source>
        <dbReference type="ARBA" id="ARBA00048988"/>
    </source>
</evidence>
<dbReference type="PROSITE" id="PS51198">
    <property type="entry name" value="UVRD_HELICASE_ATP_BIND"/>
    <property type="match status" value="1"/>
</dbReference>
<dbReference type="Gene3D" id="1.10.10.160">
    <property type="match status" value="1"/>
</dbReference>
<dbReference type="GO" id="GO:0033202">
    <property type="term" value="C:DNA helicase complex"/>
    <property type="evidence" value="ECO:0007669"/>
    <property type="project" value="TreeGrafter"/>
</dbReference>
<keyword evidence="20" id="KW-1185">Reference proteome</keyword>
<evidence type="ECO:0000259" key="18">
    <source>
        <dbReference type="PROSITE" id="PS51217"/>
    </source>
</evidence>
<comment type="catalytic activity">
    <reaction evidence="14">
        <text>ATP + H2O = ADP + phosphate + H(+)</text>
        <dbReference type="Rhea" id="RHEA:13065"/>
        <dbReference type="ChEBI" id="CHEBI:15377"/>
        <dbReference type="ChEBI" id="CHEBI:15378"/>
        <dbReference type="ChEBI" id="CHEBI:30616"/>
        <dbReference type="ChEBI" id="CHEBI:43474"/>
        <dbReference type="ChEBI" id="CHEBI:456216"/>
        <dbReference type="EC" id="5.6.2.4"/>
    </reaction>
</comment>
<protein>
    <recommendedName>
        <fullName evidence="13">DNA 3'-5' helicase</fullName>
        <ecNumber evidence="13">5.6.2.4</ecNumber>
    </recommendedName>
</protein>
<name>A0A345NT51_9MICO</name>
<dbReference type="InterPro" id="IPR013986">
    <property type="entry name" value="DExx_box_DNA_helicase_dom_sf"/>
</dbReference>
<dbReference type="EMBL" id="CP031229">
    <property type="protein sequence ID" value="AXH98209.1"/>
    <property type="molecule type" value="Genomic_DNA"/>
</dbReference>
<dbReference type="Proteomes" id="UP000253790">
    <property type="component" value="Chromosome"/>
</dbReference>
<keyword evidence="9" id="KW-0238">DNA-binding</keyword>
<dbReference type="InterPro" id="IPR027417">
    <property type="entry name" value="P-loop_NTPase"/>
</dbReference>
<sequence>MTEVDGDGSGALTWLPDPWQERVVAHRGGVLLVLGAPGTGKTTTVVRHVQQRILQDHLHPDACLVLAPTRQAAARLRTAVGRGLGRTFVEPLARTPSSLAFSVLRLAAVASGEPLPRLLSGAEQDVVLRELLSGHAAGAATAPDWPEHLGAALPTAGFRDQLRDLLMRAVEHGLEPSDLRGLASEHGRPEWDAAADVLQEYDEVTALSEPGAYDPAWICTAAADVLEDDPDLLDAVRGRLRVLVVDDAQELTASAARLVAVLRPPTADVLLVGDPDSGVLGFRGAVADRFVGLGQELHRAPKPRLWADPDAPGRSSEVPRVLLGRRYGGARLSDVVARVADRIGTTVGAAHRHVETVRPAGRAHLGEGDGGTVRVAVARSRAQEAAHVARVLRAAHLGQGVPWAEMAVVARSGAQQDSVRRALAAGGVPVRVDRAGLPVGQDPAVAPLLLAFDVVTRDPGSPWAVTPEEAVELVTSPLGAVDPVHLRRLRRRLRGEELAAGGGRAAGEVLAHVVSDAGLRATTPAQLHPDLAPLVRVGRVLDAGRAALDREPRGTAEDVLWALWEASGLATLWREQALGGGPLGARADRDLDAVLVLFGAAESYVERLPGSRPRGFLDHVRSAEVAADTLVAGARAEASVEVLTPQSSAGRRWRVVAVVGVQDGVWPDLRLRDTLLGSESLVAALRGRPVDGPEAVRAAQGQVRSDELRQFHVAVSRATELLLVSAVASTEDQPSVLLDLVDPRHRDRPPVEVPPPLTLRGLVGQLRREAVASQRVGDTARRDAAVETLLVLADEDVVGADPGRWWDVREVSSSRPVTPEGPVPVSPSRVKAYMECPLQWFLTSRGAESGDVVRADIGTLVHDVVATRPEAGIDELTAELERRWPELGLPANWVAERSRLRAREMIVRYGRYVEESRAAGRSLVGTEIGFSVTVRPDPSNDDSPAEGTRTARLRGQVDRLESDADGALVVLDLKTGGTKPAAAEIARHAQLGAYQVAVQEGAFEDLAPGAGSGGAQLVQLGTGSRPPTTQAQPPVDQDEDPGWARTMLVATATGMAGATFDARIGDACRHCSARFSCPLQPEGQER</sequence>
<evidence type="ECO:0000313" key="20">
    <source>
        <dbReference type="Proteomes" id="UP000253790"/>
    </source>
</evidence>
<dbReference type="PROSITE" id="PS51217">
    <property type="entry name" value="UVRD_HELICASE_CTER"/>
    <property type="match status" value="1"/>
</dbReference>
<dbReference type="PANTHER" id="PTHR11070:SF59">
    <property type="entry name" value="DNA 3'-5' HELICASE"/>
    <property type="match status" value="1"/>
</dbReference>
<evidence type="ECO:0000259" key="17">
    <source>
        <dbReference type="PROSITE" id="PS51198"/>
    </source>
</evidence>
<accession>A0A345NT51</accession>
<evidence type="ECO:0000256" key="7">
    <source>
        <dbReference type="ARBA" id="ARBA00022839"/>
    </source>
</evidence>
<dbReference type="AlphaFoldDB" id="A0A345NT51"/>
<gene>
    <name evidence="19" type="ORF">DV701_17435</name>
</gene>
<dbReference type="Pfam" id="PF12705">
    <property type="entry name" value="PDDEXK_1"/>
    <property type="match status" value="1"/>
</dbReference>